<evidence type="ECO:0000313" key="5">
    <source>
        <dbReference type="EMBL" id="OHV31102.1"/>
    </source>
</evidence>
<dbReference type="SUPFAM" id="SSF56801">
    <property type="entry name" value="Acetyl-CoA synthetase-like"/>
    <property type="match status" value="1"/>
</dbReference>
<dbReference type="PANTHER" id="PTHR43767">
    <property type="entry name" value="LONG-CHAIN-FATTY-ACID--COA LIGASE"/>
    <property type="match status" value="1"/>
</dbReference>
<reference evidence="6" key="1">
    <citation type="submission" date="2016-07" db="EMBL/GenBank/DDBJ databases">
        <title>Frankia sp. NRRL B-16219 Genome sequencing.</title>
        <authorList>
            <person name="Ghodhbane-Gtari F."/>
            <person name="Swanson E."/>
            <person name="Gueddou A."/>
            <person name="Louati M."/>
            <person name="Nouioui I."/>
            <person name="Hezbri K."/>
            <person name="Abebe-Akele F."/>
            <person name="Simpson S."/>
            <person name="Morris K."/>
            <person name="Thomas K."/>
            <person name="Gtari M."/>
            <person name="Tisa L.S."/>
        </authorList>
    </citation>
    <scope>NUCLEOTIDE SEQUENCE [LARGE SCALE GENOMIC DNA]</scope>
    <source>
        <strain evidence="6">NRRL B-16219</strain>
    </source>
</reference>
<evidence type="ECO:0000256" key="1">
    <source>
        <dbReference type="ARBA" id="ARBA00022598"/>
    </source>
</evidence>
<dbReference type="EMBL" id="MAXA01000169">
    <property type="protein sequence ID" value="OHV31102.1"/>
    <property type="molecule type" value="Genomic_DNA"/>
</dbReference>
<dbReference type="Proteomes" id="UP000179769">
    <property type="component" value="Unassembled WGS sequence"/>
</dbReference>
<dbReference type="RefSeq" id="WP_071062776.1">
    <property type="nucleotide sequence ID" value="NZ_MAXA01000169.1"/>
</dbReference>
<dbReference type="FunFam" id="2.30.38.10:FF:000003">
    <property type="entry name" value="Vibriobactin-specific 2,3-dihydroxybenzoate-AMP ligase"/>
    <property type="match status" value="1"/>
</dbReference>
<dbReference type="InterPro" id="IPR045851">
    <property type="entry name" value="AMP-bd_C_sf"/>
</dbReference>
<dbReference type="InterPro" id="IPR025110">
    <property type="entry name" value="AMP-bd_C"/>
</dbReference>
<accession>A0A1S1QDE7</accession>
<keyword evidence="1" id="KW-0436">Ligase</keyword>
<evidence type="ECO:0000259" key="4">
    <source>
        <dbReference type="Pfam" id="PF13193"/>
    </source>
</evidence>
<dbReference type="InterPro" id="IPR000873">
    <property type="entry name" value="AMP-dep_synth/lig_dom"/>
</dbReference>
<dbReference type="OrthoDB" id="9803968at2"/>
<dbReference type="Gene3D" id="2.30.38.10">
    <property type="entry name" value="Luciferase, Domain 3"/>
    <property type="match status" value="1"/>
</dbReference>
<keyword evidence="6" id="KW-1185">Reference proteome</keyword>
<dbReference type="Pfam" id="PF13193">
    <property type="entry name" value="AMP-binding_C"/>
    <property type="match status" value="1"/>
</dbReference>
<proteinExistence type="predicted"/>
<gene>
    <name evidence="5" type="ORF">BBK14_16405</name>
</gene>
<dbReference type="Gene3D" id="3.40.50.980">
    <property type="match status" value="2"/>
</dbReference>
<organism evidence="5 6">
    <name type="scientific">Parafrankia soli</name>
    <dbReference type="NCBI Taxonomy" id="2599596"/>
    <lineage>
        <taxon>Bacteria</taxon>
        <taxon>Bacillati</taxon>
        <taxon>Actinomycetota</taxon>
        <taxon>Actinomycetes</taxon>
        <taxon>Frankiales</taxon>
        <taxon>Frankiaceae</taxon>
        <taxon>Parafrankia</taxon>
    </lineage>
</organism>
<evidence type="ECO:0008006" key="7">
    <source>
        <dbReference type="Google" id="ProtNLM"/>
    </source>
</evidence>
<feature type="domain" description="AMP-binding enzyme C-terminal" evidence="4">
    <location>
        <begin position="480"/>
        <end position="555"/>
    </location>
</feature>
<dbReference type="Pfam" id="PF00501">
    <property type="entry name" value="AMP-binding"/>
    <property type="match status" value="1"/>
</dbReference>
<protein>
    <recommendedName>
        <fullName evidence="7">2,3-dihydroxybenzoate-AMP ligase</fullName>
    </recommendedName>
</protein>
<dbReference type="InterPro" id="IPR050237">
    <property type="entry name" value="ATP-dep_AMP-bd_enzyme"/>
</dbReference>
<dbReference type="GO" id="GO:0016878">
    <property type="term" value="F:acid-thiol ligase activity"/>
    <property type="evidence" value="ECO:0007669"/>
    <property type="project" value="UniProtKB-ARBA"/>
</dbReference>
<evidence type="ECO:0000313" key="6">
    <source>
        <dbReference type="Proteomes" id="UP000179769"/>
    </source>
</evidence>
<feature type="region of interest" description="Disordered" evidence="2">
    <location>
        <begin position="167"/>
        <end position="186"/>
    </location>
</feature>
<dbReference type="PANTHER" id="PTHR43767:SF1">
    <property type="entry name" value="NONRIBOSOMAL PEPTIDE SYNTHASE PES1 (EUROFUNG)-RELATED"/>
    <property type="match status" value="1"/>
</dbReference>
<evidence type="ECO:0000259" key="3">
    <source>
        <dbReference type="Pfam" id="PF00501"/>
    </source>
</evidence>
<sequence>MREGWEPWPVPTAARYRQAGLWAGRTVGDLLRELAASHGGRTALVDGAARWTYADLDVIADRVCAGFAARGVRHGDRVLVQLPNRAEFVHLWLGLARLGAVPVHAMPGHRLAEIRALLSTAEPVAYVVAERVGRVNLRGLAEQACAGLDRPPLLVIVGAHADGSGAEVAGRAGSTGGSTVEGPGRASDVMGWPALLDEGERAGPPARPVVGGRAPTSDDLVALLLSGGTTGTPKLVPRTHDDYLLAARSAAEVCGFGTDTVYLVVLPVGFNFAFSSPGVLGTLVAGGTVVLARDPSPTTTLRLVERERATAVALTPPLVPYWLDEFAISRPDLSSLRLLQVGGARIPDDLAARAEATLGVPVQQVYGMAEGLVCYTQPDDPAELRHTTQGRPMSPADEIVVADEDDRPVPPGEVGELLTRGPCTLRGYYRAEAHNRFAFTADGLLRTGDLVRQLPSGHLQVVGRVKDQVNKGGEKIAAVEVEEHLRAYPHVVDAALVAAPDPKWGECPVAFLVCDGPPPTARDVAAFLRERGLAAYKAPERVRVVDALPLTAVGKVDKRSLAATASAPEATMTALPETPAASVARGWADR</sequence>
<dbReference type="InterPro" id="IPR020845">
    <property type="entry name" value="AMP-binding_CS"/>
</dbReference>
<dbReference type="PROSITE" id="PS00455">
    <property type="entry name" value="AMP_BINDING"/>
    <property type="match status" value="1"/>
</dbReference>
<evidence type="ECO:0000256" key="2">
    <source>
        <dbReference type="SAM" id="MobiDB-lite"/>
    </source>
</evidence>
<dbReference type="AlphaFoldDB" id="A0A1S1QDE7"/>
<feature type="region of interest" description="Disordered" evidence="2">
    <location>
        <begin position="565"/>
        <end position="590"/>
    </location>
</feature>
<dbReference type="Gene3D" id="3.30.300.30">
    <property type="match status" value="1"/>
</dbReference>
<feature type="domain" description="AMP-dependent synthetase/ligase" evidence="3">
    <location>
        <begin position="32"/>
        <end position="429"/>
    </location>
</feature>
<name>A0A1S1QDE7_9ACTN</name>
<comment type="caution">
    <text evidence="5">The sequence shown here is derived from an EMBL/GenBank/DDBJ whole genome shotgun (WGS) entry which is preliminary data.</text>
</comment>